<evidence type="ECO:0000256" key="2">
    <source>
        <dbReference type="ARBA" id="ARBA00023239"/>
    </source>
</evidence>
<feature type="active site" description="Schiff-base intermediate with substrate" evidence="5">
    <location>
        <position position="166"/>
    </location>
</feature>
<dbReference type="AlphaFoldDB" id="A0A2W2C1S9"/>
<dbReference type="Gene3D" id="3.20.20.70">
    <property type="entry name" value="Aldolase class I"/>
    <property type="match status" value="1"/>
</dbReference>
<dbReference type="PROSITE" id="PS00666">
    <property type="entry name" value="DHDPS_2"/>
    <property type="match status" value="1"/>
</dbReference>
<dbReference type="RefSeq" id="WP_111252682.1">
    <property type="nucleotide sequence ID" value="NZ_POTW01000001.1"/>
</dbReference>
<accession>A0A2W2C1S9</accession>
<sequence>MTDPALPAGVITPLVSFLTESGKPDREAMSALVEQQIAAGVNGLLATGSTGEVGNLTPAERSAVLRVVVDEADGRLPVWAGVGGLGTSDTVQAARDAEAGGADALLVLPPLFFDSSDAELAAHFRAVATAVELPVVAYDVPPRTPRKLPVSLVSRLAADGVLAGVKDSSGDLTAGRQLCAATADVTGFRTYAGVEITLDVAIMLGFHGIVPGFANVLPGAAVETYAAARAGDVDGAAAAQATYLRLLRILDVPLDGAGFPARAVGAIKVATATALGLPVPSVAPPLTPPDDAFVRAVSAIVKESR</sequence>
<evidence type="ECO:0000256" key="4">
    <source>
        <dbReference type="PIRNR" id="PIRNR001365"/>
    </source>
</evidence>
<dbReference type="PIRSF" id="PIRSF001365">
    <property type="entry name" value="DHDPS"/>
    <property type="match status" value="1"/>
</dbReference>
<reference evidence="7 8" key="1">
    <citation type="submission" date="2018-01" db="EMBL/GenBank/DDBJ databases">
        <title>Draft genome sequence of Jiangella sp. GTF31.</title>
        <authorList>
            <person name="Sahin N."/>
            <person name="Ay H."/>
            <person name="Saygin H."/>
        </authorList>
    </citation>
    <scope>NUCLEOTIDE SEQUENCE [LARGE SCALE GENOMIC DNA]</scope>
    <source>
        <strain evidence="7 8">GTF31</strain>
    </source>
</reference>
<comment type="similarity">
    <text evidence="1 4">Belongs to the DapA family.</text>
</comment>
<dbReference type="InterPro" id="IPR020625">
    <property type="entry name" value="Schiff_base-form_aldolases_AS"/>
</dbReference>
<dbReference type="CDD" id="cd00408">
    <property type="entry name" value="DHDPS-like"/>
    <property type="match status" value="1"/>
</dbReference>
<dbReference type="PRINTS" id="PR00146">
    <property type="entry name" value="DHPICSNTHASE"/>
</dbReference>
<keyword evidence="3" id="KW-0704">Schiff base</keyword>
<protein>
    <submittedName>
        <fullName evidence="7">Dihydrodipicolinate synthase family protein</fullName>
    </submittedName>
</protein>
<evidence type="ECO:0000256" key="6">
    <source>
        <dbReference type="PIRSR" id="PIRSR001365-2"/>
    </source>
</evidence>
<keyword evidence="2 4" id="KW-0456">Lyase</keyword>
<dbReference type="EMBL" id="POTW01000001">
    <property type="protein sequence ID" value="PZF86684.1"/>
    <property type="molecule type" value="Genomic_DNA"/>
</dbReference>
<evidence type="ECO:0000256" key="3">
    <source>
        <dbReference type="ARBA" id="ARBA00023270"/>
    </source>
</evidence>
<dbReference type="PANTHER" id="PTHR12128">
    <property type="entry name" value="DIHYDRODIPICOLINATE SYNTHASE"/>
    <property type="match status" value="1"/>
</dbReference>
<gene>
    <name evidence="7" type="ORF">C1I92_00475</name>
</gene>
<dbReference type="GO" id="GO:0044281">
    <property type="term" value="P:small molecule metabolic process"/>
    <property type="evidence" value="ECO:0007669"/>
    <property type="project" value="UniProtKB-ARBA"/>
</dbReference>
<evidence type="ECO:0000313" key="8">
    <source>
        <dbReference type="Proteomes" id="UP000248764"/>
    </source>
</evidence>
<evidence type="ECO:0000313" key="7">
    <source>
        <dbReference type="EMBL" id="PZF86684.1"/>
    </source>
</evidence>
<comment type="caution">
    <text evidence="7">The sequence shown here is derived from an EMBL/GenBank/DDBJ whole genome shotgun (WGS) entry which is preliminary data.</text>
</comment>
<feature type="binding site" evidence="6">
    <location>
        <position position="210"/>
    </location>
    <ligand>
        <name>pyruvate</name>
        <dbReference type="ChEBI" id="CHEBI:15361"/>
    </ligand>
</feature>
<proteinExistence type="inferred from homology"/>
<feature type="binding site" evidence="6">
    <location>
        <position position="50"/>
    </location>
    <ligand>
        <name>pyruvate</name>
        <dbReference type="ChEBI" id="CHEBI:15361"/>
    </ligand>
</feature>
<evidence type="ECO:0000256" key="1">
    <source>
        <dbReference type="ARBA" id="ARBA00007592"/>
    </source>
</evidence>
<dbReference type="SUPFAM" id="SSF51569">
    <property type="entry name" value="Aldolase"/>
    <property type="match status" value="1"/>
</dbReference>
<dbReference type="GO" id="GO:0008840">
    <property type="term" value="F:4-hydroxy-tetrahydrodipicolinate synthase activity"/>
    <property type="evidence" value="ECO:0007669"/>
    <property type="project" value="TreeGrafter"/>
</dbReference>
<keyword evidence="8" id="KW-1185">Reference proteome</keyword>
<feature type="active site" description="Proton donor/acceptor" evidence="5">
    <location>
        <position position="138"/>
    </location>
</feature>
<dbReference type="PANTHER" id="PTHR12128:SF66">
    <property type="entry name" value="4-HYDROXY-2-OXOGLUTARATE ALDOLASE, MITOCHONDRIAL"/>
    <property type="match status" value="1"/>
</dbReference>
<name>A0A2W2C1S9_9ACTN</name>
<dbReference type="Proteomes" id="UP000248764">
    <property type="component" value="Unassembled WGS sequence"/>
</dbReference>
<dbReference type="SMART" id="SM01130">
    <property type="entry name" value="DHDPS"/>
    <property type="match status" value="1"/>
</dbReference>
<evidence type="ECO:0000256" key="5">
    <source>
        <dbReference type="PIRSR" id="PIRSR001365-1"/>
    </source>
</evidence>
<dbReference type="InterPro" id="IPR013785">
    <property type="entry name" value="Aldolase_TIM"/>
</dbReference>
<dbReference type="Pfam" id="PF00701">
    <property type="entry name" value="DHDPS"/>
    <property type="match status" value="1"/>
</dbReference>
<organism evidence="7 8">
    <name type="scientific">Jiangella anatolica</name>
    <dbReference type="NCBI Taxonomy" id="2670374"/>
    <lineage>
        <taxon>Bacteria</taxon>
        <taxon>Bacillati</taxon>
        <taxon>Actinomycetota</taxon>
        <taxon>Actinomycetes</taxon>
        <taxon>Jiangellales</taxon>
        <taxon>Jiangellaceae</taxon>
        <taxon>Jiangella</taxon>
    </lineage>
</organism>
<dbReference type="InterPro" id="IPR002220">
    <property type="entry name" value="DapA-like"/>
</dbReference>